<feature type="compositionally biased region" description="Low complexity" evidence="1">
    <location>
        <begin position="7"/>
        <end position="28"/>
    </location>
</feature>
<dbReference type="PANTHER" id="PTHR38166:SF1">
    <property type="entry name" value="C2H2-TYPE DOMAIN-CONTAINING PROTEIN"/>
    <property type="match status" value="1"/>
</dbReference>
<reference evidence="2 3" key="1">
    <citation type="submission" date="2015-09" db="EMBL/GenBank/DDBJ databases">
        <title>Draft genome of a European isolate of the apple canker pathogen Neonectria ditissima.</title>
        <authorList>
            <person name="Gomez-Cortecero A."/>
            <person name="Harrison R.J."/>
            <person name="Armitage A.D."/>
        </authorList>
    </citation>
    <scope>NUCLEOTIDE SEQUENCE [LARGE SCALE GENOMIC DNA]</scope>
    <source>
        <strain evidence="2 3">R09/05</strain>
    </source>
</reference>
<dbReference type="Proteomes" id="UP000050424">
    <property type="component" value="Unassembled WGS sequence"/>
</dbReference>
<feature type="region of interest" description="Disordered" evidence="1">
    <location>
        <begin position="1"/>
        <end position="49"/>
    </location>
</feature>
<evidence type="ECO:0000313" key="3">
    <source>
        <dbReference type="Proteomes" id="UP000050424"/>
    </source>
</evidence>
<accession>A0A0P7BI14</accession>
<name>A0A0P7BI14_9HYPO</name>
<dbReference type="STRING" id="78410.A0A0P7BI14"/>
<evidence type="ECO:0000256" key="1">
    <source>
        <dbReference type="SAM" id="MobiDB-lite"/>
    </source>
</evidence>
<dbReference type="OrthoDB" id="3521097at2759"/>
<dbReference type="PANTHER" id="PTHR38166">
    <property type="entry name" value="C2H2-TYPE DOMAIN-CONTAINING PROTEIN-RELATED"/>
    <property type="match status" value="1"/>
</dbReference>
<feature type="region of interest" description="Disordered" evidence="1">
    <location>
        <begin position="309"/>
        <end position="373"/>
    </location>
</feature>
<feature type="compositionally biased region" description="Polar residues" evidence="1">
    <location>
        <begin position="309"/>
        <end position="324"/>
    </location>
</feature>
<comment type="caution">
    <text evidence="2">The sequence shown here is derived from an EMBL/GenBank/DDBJ whole genome shotgun (WGS) entry which is preliminary data.</text>
</comment>
<keyword evidence="3" id="KW-1185">Reference proteome</keyword>
<gene>
    <name evidence="2" type="ORF">AK830_g3411</name>
</gene>
<dbReference type="EMBL" id="LKCW01000037">
    <property type="protein sequence ID" value="KPM43126.1"/>
    <property type="molecule type" value="Genomic_DNA"/>
</dbReference>
<dbReference type="AlphaFoldDB" id="A0A0P7BI14"/>
<evidence type="ECO:0000313" key="2">
    <source>
        <dbReference type="EMBL" id="KPM43126.1"/>
    </source>
</evidence>
<proteinExistence type="predicted"/>
<protein>
    <submittedName>
        <fullName evidence="2">Uncharacterized protein</fullName>
    </submittedName>
</protein>
<organism evidence="2 3">
    <name type="scientific">Neonectria ditissima</name>
    <dbReference type="NCBI Taxonomy" id="78410"/>
    <lineage>
        <taxon>Eukaryota</taxon>
        <taxon>Fungi</taxon>
        <taxon>Dikarya</taxon>
        <taxon>Ascomycota</taxon>
        <taxon>Pezizomycotina</taxon>
        <taxon>Sordariomycetes</taxon>
        <taxon>Hypocreomycetidae</taxon>
        <taxon>Hypocreales</taxon>
        <taxon>Nectriaceae</taxon>
        <taxon>Neonectria</taxon>
    </lineage>
</organism>
<sequence length="696" mass="75794">MLPFHQSTSDSDAAATGAASDSASSGDTTEPKKPSLRILDDGPPTLEEDLLHGPLLLGLSTGIEASQHEAIHSPLQMEPEPIVEGQGPPPNVFHGNPLPLIPYGFSSRHPAQSLSLSELSDTGASLSLPAGLSSTIFSQSQAGADEARRTQSASRNDVIGPIFRNYEFAWDQSGLLFGGEQFAVATAPEILSSNASPNSNVGSTTLSAFRPRSQCSLFSGHEAQHRFVGGADLVGVPTLGESWAASRLCRDLETASLTCSISSSGSGSGSRYQDLQALLSTQSGIELDKAIDRIAQLLLDDYLRSYAPQRSQKRNNTARSQGVQQVGHKSGRTGEKARTSTARAAGKSKRKTVDGAGESEDEDSHKKKQRSAGPSLLEDSRLWACPFLKWKPERYRETCDGLPLHLIRDVKRHLRDRHYRDYCPGCYLDVVGPHICRRKPGPPVGLITQDKRDELRKWSKKKKTHEEHWQHIYKVLFPNEPLCPDPFLSDPISEAIRNAEQYYRFGRGAHILRNELKDLKGLESLDDNAFEVISDHICERFVPQLLSTVRLGGDVVSPDDRLEEPAHNSHQVVEPAFPRQTLEPRAIDRDICEFVNPPGPATTVHVSPIPGLSGDILSMPQTFDGQLSIQGLSGWEPPFTPGTWVAGLTGPDSGASDVPIDSFVPFTDAELSRLVLSDIDEAYEVGNMDGSQALSM</sequence>